<comment type="caution">
    <text evidence="1">The sequence shown here is derived from an EMBL/GenBank/DDBJ whole genome shotgun (WGS) entry which is preliminary data.</text>
</comment>
<gene>
    <name evidence="1" type="ORF">S12H4_23014</name>
</gene>
<protein>
    <recommendedName>
        <fullName evidence="2">SprT-like domain-containing protein</fullName>
    </recommendedName>
</protein>
<feature type="non-terminal residue" evidence="1">
    <location>
        <position position="1"/>
    </location>
</feature>
<name>X1TKY7_9ZZZZ</name>
<evidence type="ECO:0008006" key="2">
    <source>
        <dbReference type="Google" id="ProtNLM"/>
    </source>
</evidence>
<dbReference type="EMBL" id="BARW01012131">
    <property type="protein sequence ID" value="GAI80714.1"/>
    <property type="molecule type" value="Genomic_DNA"/>
</dbReference>
<dbReference type="AlphaFoldDB" id="X1TKY7"/>
<accession>X1TKY7</accession>
<sequence>GSGAAEGSTTTRKGIHRLIIEPGSKKLEELVTEFWSMRLRYSFAPPKVKIYSREEYIEETGNDKTVARYSLEKGQLSLLPNIVAHIELLLHELAHHLQSSQLGSAEFLRTYDKYTEEFGYQNNPYEVEARKLEMKWWPEFEQLLKKKLEASGIG</sequence>
<organism evidence="1">
    <name type="scientific">marine sediment metagenome</name>
    <dbReference type="NCBI Taxonomy" id="412755"/>
    <lineage>
        <taxon>unclassified sequences</taxon>
        <taxon>metagenomes</taxon>
        <taxon>ecological metagenomes</taxon>
    </lineage>
</organism>
<evidence type="ECO:0000313" key="1">
    <source>
        <dbReference type="EMBL" id="GAI80714.1"/>
    </source>
</evidence>
<proteinExistence type="predicted"/>
<reference evidence="1" key="1">
    <citation type="journal article" date="2014" name="Front. Microbiol.">
        <title>High frequency of phylogenetically diverse reductive dehalogenase-homologous genes in deep subseafloor sedimentary metagenomes.</title>
        <authorList>
            <person name="Kawai M."/>
            <person name="Futagami T."/>
            <person name="Toyoda A."/>
            <person name="Takaki Y."/>
            <person name="Nishi S."/>
            <person name="Hori S."/>
            <person name="Arai W."/>
            <person name="Tsubouchi T."/>
            <person name="Morono Y."/>
            <person name="Uchiyama I."/>
            <person name="Ito T."/>
            <person name="Fujiyama A."/>
            <person name="Inagaki F."/>
            <person name="Takami H."/>
        </authorList>
    </citation>
    <scope>NUCLEOTIDE SEQUENCE</scope>
    <source>
        <strain evidence="1">Expedition CK06-06</strain>
    </source>
</reference>